<name>A0A9X5N812_BACTU</name>
<protein>
    <submittedName>
        <fullName evidence="1">Uncharacterized protein</fullName>
    </submittedName>
</protein>
<proteinExistence type="predicted"/>
<dbReference type="AlphaFoldDB" id="A0A9X5N812"/>
<gene>
    <name evidence="1" type="ORF">BTGOE4_28100</name>
</gene>
<accession>A0A9X5N812</accession>
<dbReference type="Proteomes" id="UP000175994">
    <property type="component" value="Unassembled WGS sequence"/>
</dbReference>
<evidence type="ECO:0000313" key="2">
    <source>
        <dbReference type="Proteomes" id="UP000175994"/>
    </source>
</evidence>
<comment type="caution">
    <text evidence="1">The sequence shown here is derived from an EMBL/GenBank/DDBJ whole genome shotgun (WGS) entry which is preliminary data.</text>
</comment>
<organism evidence="1 2">
    <name type="scientific">Bacillus thuringiensis</name>
    <dbReference type="NCBI Taxonomy" id="1428"/>
    <lineage>
        <taxon>Bacteria</taxon>
        <taxon>Bacillati</taxon>
        <taxon>Bacillota</taxon>
        <taxon>Bacilli</taxon>
        <taxon>Bacillales</taxon>
        <taxon>Bacillaceae</taxon>
        <taxon>Bacillus</taxon>
        <taxon>Bacillus cereus group</taxon>
    </lineage>
</organism>
<evidence type="ECO:0000313" key="1">
    <source>
        <dbReference type="EMBL" id="OFC92245.1"/>
    </source>
</evidence>
<dbReference type="EMBL" id="LXLI01000024">
    <property type="protein sequence ID" value="OFC92245.1"/>
    <property type="molecule type" value="Genomic_DNA"/>
</dbReference>
<reference evidence="1 2" key="1">
    <citation type="submission" date="2016-04" db="EMBL/GenBank/DDBJ databases">
        <title>Bacillus thuringiensis and Bacillus weihenstephanensis as novel biocontrol agents of wilt causing Verticillium species.</title>
        <authorList>
            <person name="Hollensteiner J."/>
            <person name="Wemheuer F."/>
            <person name="Harting R."/>
            <person name="Kolarzyk A."/>
            <person name="Diaz-Valerio S."/>
            <person name="Poehlein A."/>
            <person name="Brzuszkiewicz E."/>
            <person name="Nesemann K."/>
            <person name="Braus-Stromeyer S."/>
            <person name="Braus G."/>
            <person name="Daniel R."/>
            <person name="Liesegang H."/>
        </authorList>
    </citation>
    <scope>NUCLEOTIDE SEQUENCE [LARGE SCALE GENOMIC DNA]</scope>
    <source>
        <strain evidence="1 2">GOE4</strain>
    </source>
</reference>
<sequence length="39" mass="4492">MKSKINLKIFSVKLRNALLASKYVKYPNQLTLVGLLKKE</sequence>